<accession>A0A5B7KLI7</accession>
<name>A0A5B7KLI7_PORTR</name>
<gene>
    <name evidence="1" type="ORF">E2C01_101262</name>
</gene>
<dbReference type="Proteomes" id="UP000324222">
    <property type="component" value="Unassembled WGS sequence"/>
</dbReference>
<keyword evidence="2" id="KW-1185">Reference proteome</keyword>
<evidence type="ECO:0000313" key="2">
    <source>
        <dbReference type="Proteomes" id="UP000324222"/>
    </source>
</evidence>
<dbReference type="AlphaFoldDB" id="A0A5B7KLI7"/>
<evidence type="ECO:0000313" key="1">
    <source>
        <dbReference type="EMBL" id="MPD05515.1"/>
    </source>
</evidence>
<reference evidence="1 2" key="1">
    <citation type="submission" date="2019-05" db="EMBL/GenBank/DDBJ databases">
        <title>Another draft genome of Portunus trituberculatus and its Hox gene families provides insights of decapod evolution.</title>
        <authorList>
            <person name="Jeong J.-H."/>
            <person name="Song I."/>
            <person name="Kim S."/>
            <person name="Choi T."/>
            <person name="Kim D."/>
            <person name="Ryu S."/>
            <person name="Kim W."/>
        </authorList>
    </citation>
    <scope>NUCLEOTIDE SEQUENCE [LARGE SCALE GENOMIC DNA]</scope>
    <source>
        <tissue evidence="1">Muscle</tissue>
    </source>
</reference>
<sequence>MHLVSFVTMRLFAALRGSVRKSIRFNLFYREWKWLIDRTSSSSREEEPSPGQVHVWYLRFLRRSGESRPAVAMRLPGGAAAASEGGSLP</sequence>
<proteinExistence type="predicted"/>
<protein>
    <submittedName>
        <fullName evidence="1">Uncharacterized protein</fullName>
    </submittedName>
</protein>
<organism evidence="1 2">
    <name type="scientific">Portunus trituberculatus</name>
    <name type="common">Swimming crab</name>
    <name type="synonym">Neptunus trituberculatus</name>
    <dbReference type="NCBI Taxonomy" id="210409"/>
    <lineage>
        <taxon>Eukaryota</taxon>
        <taxon>Metazoa</taxon>
        <taxon>Ecdysozoa</taxon>
        <taxon>Arthropoda</taxon>
        <taxon>Crustacea</taxon>
        <taxon>Multicrustacea</taxon>
        <taxon>Malacostraca</taxon>
        <taxon>Eumalacostraca</taxon>
        <taxon>Eucarida</taxon>
        <taxon>Decapoda</taxon>
        <taxon>Pleocyemata</taxon>
        <taxon>Brachyura</taxon>
        <taxon>Eubrachyura</taxon>
        <taxon>Portunoidea</taxon>
        <taxon>Portunidae</taxon>
        <taxon>Portuninae</taxon>
        <taxon>Portunus</taxon>
    </lineage>
</organism>
<comment type="caution">
    <text evidence="1">The sequence shown here is derived from an EMBL/GenBank/DDBJ whole genome shotgun (WGS) entry which is preliminary data.</text>
</comment>
<dbReference type="EMBL" id="VSRR010146377">
    <property type="protein sequence ID" value="MPD05515.1"/>
    <property type="molecule type" value="Genomic_DNA"/>
</dbReference>